<dbReference type="GO" id="GO:0003677">
    <property type="term" value="F:DNA binding"/>
    <property type="evidence" value="ECO:0007669"/>
    <property type="project" value="UniProtKB-KW"/>
</dbReference>
<keyword evidence="6" id="KW-1185">Reference proteome</keyword>
<evidence type="ECO:0000313" key="6">
    <source>
        <dbReference type="Proteomes" id="UP000234206"/>
    </source>
</evidence>
<dbReference type="InterPro" id="IPR036390">
    <property type="entry name" value="WH_DNA-bd_sf"/>
</dbReference>
<dbReference type="PIRSF" id="PIRSF019455">
    <property type="entry name" value="CopR_AtkY"/>
    <property type="match status" value="1"/>
</dbReference>
<dbReference type="OrthoDB" id="9813987at2"/>
<dbReference type="RefSeq" id="WP_070705664.1">
    <property type="nucleotide sequence ID" value="NZ_JBHLVH010000005.1"/>
</dbReference>
<keyword evidence="4" id="KW-0804">Transcription</keyword>
<dbReference type="Pfam" id="PF03965">
    <property type="entry name" value="Penicillinase_R"/>
    <property type="match status" value="1"/>
</dbReference>
<keyword evidence="2" id="KW-0805">Transcription regulation</keyword>
<comment type="caution">
    <text evidence="5">The sequence shown here is derived from an EMBL/GenBank/DDBJ whole genome shotgun (WGS) entry which is preliminary data.</text>
</comment>
<evidence type="ECO:0000256" key="2">
    <source>
        <dbReference type="ARBA" id="ARBA00023015"/>
    </source>
</evidence>
<gene>
    <name evidence="5" type="ORF">CYJ76_09530</name>
</gene>
<protein>
    <submittedName>
        <fullName evidence="5">BlaI/MecI/CopY family transcriptional regulator</fullName>
    </submittedName>
</protein>
<accession>A0A2I1P8V9</accession>
<sequence>MSNTASGLGDLEQAIMDHLWDHEAPQPTGFTVRDVHETLGAARDIAYTTVMTVMDRLSRKGFLDRTKQGRAYAYNPATSREGFVARLMSETLGELRPTDRRAAVLAFVDDAGAEDVDALREALARLESAAD</sequence>
<keyword evidence="3" id="KW-0238">DNA-binding</keyword>
<comment type="similarity">
    <text evidence="1">Belongs to the BlaI transcriptional regulatory family.</text>
</comment>
<dbReference type="SUPFAM" id="SSF46785">
    <property type="entry name" value="Winged helix' DNA-binding domain"/>
    <property type="match status" value="1"/>
</dbReference>
<dbReference type="Gene3D" id="1.10.10.10">
    <property type="entry name" value="Winged helix-like DNA-binding domain superfamily/Winged helix DNA-binding domain"/>
    <property type="match status" value="1"/>
</dbReference>
<dbReference type="EMBL" id="PKIZ01000019">
    <property type="protein sequence ID" value="PKZ41067.1"/>
    <property type="molecule type" value="Genomic_DNA"/>
</dbReference>
<proteinExistence type="inferred from homology"/>
<dbReference type="GO" id="GO:0045892">
    <property type="term" value="P:negative regulation of DNA-templated transcription"/>
    <property type="evidence" value="ECO:0007669"/>
    <property type="project" value="InterPro"/>
</dbReference>
<dbReference type="AlphaFoldDB" id="A0A2I1P8V9"/>
<evidence type="ECO:0000313" key="5">
    <source>
        <dbReference type="EMBL" id="PKZ41067.1"/>
    </source>
</evidence>
<dbReference type="InterPro" id="IPR005650">
    <property type="entry name" value="BlaI_family"/>
</dbReference>
<evidence type="ECO:0000256" key="3">
    <source>
        <dbReference type="ARBA" id="ARBA00023125"/>
    </source>
</evidence>
<dbReference type="Proteomes" id="UP000234206">
    <property type="component" value="Unassembled WGS sequence"/>
</dbReference>
<dbReference type="Gene3D" id="6.10.140.850">
    <property type="match status" value="1"/>
</dbReference>
<reference evidence="5 6" key="1">
    <citation type="submission" date="2017-12" db="EMBL/GenBank/DDBJ databases">
        <title>Phylogenetic diversity of female urinary microbiome.</title>
        <authorList>
            <person name="Thomas-White K."/>
            <person name="Wolfe A.J."/>
        </authorList>
    </citation>
    <scope>NUCLEOTIDE SEQUENCE [LARGE SCALE GENOMIC DNA]</scope>
    <source>
        <strain evidence="5 6">UMB1298</strain>
    </source>
</reference>
<dbReference type="InterPro" id="IPR036388">
    <property type="entry name" value="WH-like_DNA-bd_sf"/>
</dbReference>
<organism evidence="5 6">
    <name type="scientific">Kytococcus schroeteri</name>
    <dbReference type="NCBI Taxonomy" id="138300"/>
    <lineage>
        <taxon>Bacteria</taxon>
        <taxon>Bacillati</taxon>
        <taxon>Actinomycetota</taxon>
        <taxon>Actinomycetes</taxon>
        <taxon>Micrococcales</taxon>
        <taxon>Kytococcaceae</taxon>
        <taxon>Kytococcus</taxon>
    </lineage>
</organism>
<evidence type="ECO:0000256" key="1">
    <source>
        <dbReference type="ARBA" id="ARBA00011046"/>
    </source>
</evidence>
<evidence type="ECO:0000256" key="4">
    <source>
        <dbReference type="ARBA" id="ARBA00023163"/>
    </source>
</evidence>
<name>A0A2I1P8V9_9MICO</name>